<protein>
    <submittedName>
        <fullName evidence="2">Predicted protein</fullName>
    </submittedName>
</protein>
<keyword evidence="3" id="KW-1185">Reference proteome</keyword>
<evidence type="ECO:0000313" key="3">
    <source>
        <dbReference type="Proteomes" id="UP000002668"/>
    </source>
</evidence>
<dbReference type="Proteomes" id="UP000002668">
    <property type="component" value="Genome"/>
</dbReference>
<evidence type="ECO:0000313" key="2">
    <source>
        <dbReference type="EMBL" id="CBX95459.1"/>
    </source>
</evidence>
<reference evidence="3" key="1">
    <citation type="journal article" date="2011" name="Nat. Commun.">
        <title>Effector diversification within compartments of the Leptosphaeria maculans genome affected by Repeat-Induced Point mutations.</title>
        <authorList>
            <person name="Rouxel T."/>
            <person name="Grandaubert J."/>
            <person name="Hane J.K."/>
            <person name="Hoede C."/>
            <person name="van de Wouw A.P."/>
            <person name="Couloux A."/>
            <person name="Dominguez V."/>
            <person name="Anthouard V."/>
            <person name="Bally P."/>
            <person name="Bourras S."/>
            <person name="Cozijnsen A.J."/>
            <person name="Ciuffetti L.M."/>
            <person name="Degrave A."/>
            <person name="Dilmaghani A."/>
            <person name="Duret L."/>
            <person name="Fudal I."/>
            <person name="Goodwin S.B."/>
            <person name="Gout L."/>
            <person name="Glaser N."/>
            <person name="Linglin J."/>
            <person name="Kema G.H.J."/>
            <person name="Lapalu N."/>
            <person name="Lawrence C.B."/>
            <person name="May K."/>
            <person name="Meyer M."/>
            <person name="Ollivier B."/>
            <person name="Poulain J."/>
            <person name="Schoch C.L."/>
            <person name="Simon A."/>
            <person name="Spatafora J.W."/>
            <person name="Stachowiak A."/>
            <person name="Turgeon B.G."/>
            <person name="Tyler B.M."/>
            <person name="Vincent D."/>
            <person name="Weissenbach J."/>
            <person name="Amselem J."/>
            <person name="Quesneville H."/>
            <person name="Oliver R.P."/>
            <person name="Wincker P."/>
            <person name="Balesdent M.-H."/>
            <person name="Howlett B.J."/>
        </authorList>
    </citation>
    <scope>NUCLEOTIDE SEQUENCE [LARGE SCALE GENOMIC DNA]</scope>
    <source>
        <strain evidence="3">JN3 / isolate v23.1.3 / race Av1-4-5-6-7-8</strain>
    </source>
</reference>
<accession>E4ZV33</accession>
<dbReference type="GeneID" id="13281542"/>
<proteinExistence type="predicted"/>
<dbReference type="VEuPathDB" id="FungiDB:LEMA_uP026110.1"/>
<dbReference type="EMBL" id="FP929127">
    <property type="protein sequence ID" value="CBX95459.1"/>
    <property type="molecule type" value="Genomic_DNA"/>
</dbReference>
<sequence>MPPMSNSAESVVASSRECQSPSRLEYRTMLESFPNHDRTMAASLGLSGSRRKLSNEDVRMLQDRSIQCDALHWLSSEAGRAKVWVP</sequence>
<organism evidence="3">
    <name type="scientific">Leptosphaeria maculans (strain JN3 / isolate v23.1.3 / race Av1-4-5-6-7-8)</name>
    <name type="common">Blackleg fungus</name>
    <name type="synonym">Phoma lingam</name>
    <dbReference type="NCBI Taxonomy" id="985895"/>
    <lineage>
        <taxon>Eukaryota</taxon>
        <taxon>Fungi</taxon>
        <taxon>Dikarya</taxon>
        <taxon>Ascomycota</taxon>
        <taxon>Pezizomycotina</taxon>
        <taxon>Dothideomycetes</taxon>
        <taxon>Pleosporomycetidae</taxon>
        <taxon>Pleosporales</taxon>
        <taxon>Pleosporineae</taxon>
        <taxon>Leptosphaeriaceae</taxon>
        <taxon>Plenodomus</taxon>
        <taxon>Plenodomus lingam/Leptosphaeria maculans species complex</taxon>
    </lineage>
</organism>
<name>E4ZV33_LEPMJ</name>
<feature type="region of interest" description="Disordered" evidence="1">
    <location>
        <begin position="1"/>
        <end position="20"/>
    </location>
</feature>
<dbReference type="HOGENOM" id="CLU_2498266_0_0_1"/>
<evidence type="ECO:0000256" key="1">
    <source>
        <dbReference type="SAM" id="MobiDB-lite"/>
    </source>
</evidence>
<gene>
    <name evidence="2" type="ORF">LEMA_uP026110.1</name>
</gene>
<dbReference type="AlphaFoldDB" id="E4ZV33"/>
<dbReference type="InParanoid" id="E4ZV33"/>